<evidence type="ECO:0000313" key="3">
    <source>
        <dbReference type="Proteomes" id="UP000197092"/>
    </source>
</evidence>
<dbReference type="KEGG" id="vsh:BSZ05_26370"/>
<feature type="region of interest" description="Disordered" evidence="1">
    <location>
        <begin position="43"/>
        <end position="120"/>
    </location>
</feature>
<dbReference type="Proteomes" id="UP000197092">
    <property type="component" value="Plasmid unnamed"/>
</dbReference>
<dbReference type="AlphaFoldDB" id="A0AAN1FNS2"/>
<sequence length="120" mass="13179">MIEESQTQTKAMKSARTAWEKEKADLVDKLKLATEQLEQAVANGVAHDMDSAQDRALGQGLDDPSSRPAHQTPFSTGRDPFEYPQPHYEDSARFEEASGTSELKTLVPGAPLTQRALIPL</sequence>
<geneLocation type="plasmid" evidence="2 3">
    <name>unnamed</name>
</geneLocation>
<evidence type="ECO:0000313" key="2">
    <source>
        <dbReference type="EMBL" id="ASI93382.1"/>
    </source>
</evidence>
<reference evidence="3" key="1">
    <citation type="submission" date="2016-12" db="EMBL/GenBank/DDBJ databases">
        <title>Comparative genomic analysis reveals the diversity, evolution, and environmental adaptation strategies of the genus Vibrio.</title>
        <authorList>
            <person name="Lin H."/>
            <person name="Wang X."/>
            <person name="Zhang X.-H."/>
        </authorList>
    </citation>
    <scope>NUCLEOTIDE SEQUENCE [LARGE SCALE GENOMIC DNA]</scope>
    <source>
        <strain evidence="3">QT6D1</strain>
        <plasmid evidence="3">unnamed</plasmid>
    </source>
</reference>
<name>A0AAN1FNS2_9VIBR</name>
<protein>
    <submittedName>
        <fullName evidence="2">Uncharacterized protein</fullName>
    </submittedName>
</protein>
<gene>
    <name evidence="2" type="ORF">BSZ05_26370</name>
</gene>
<dbReference type="EMBL" id="CP018310">
    <property type="protein sequence ID" value="ASI93382.1"/>
    <property type="molecule type" value="Genomic_DNA"/>
</dbReference>
<accession>A0AAN1FNS2</accession>
<feature type="compositionally biased region" description="Basic and acidic residues" evidence="1">
    <location>
        <begin position="87"/>
        <end position="96"/>
    </location>
</feature>
<organism evidence="2 3">
    <name type="scientific">Vibrio mediterranei</name>
    <dbReference type="NCBI Taxonomy" id="689"/>
    <lineage>
        <taxon>Bacteria</taxon>
        <taxon>Pseudomonadati</taxon>
        <taxon>Pseudomonadota</taxon>
        <taxon>Gammaproteobacteria</taxon>
        <taxon>Vibrionales</taxon>
        <taxon>Vibrionaceae</taxon>
        <taxon>Vibrio</taxon>
    </lineage>
</organism>
<feature type="compositionally biased region" description="Polar residues" evidence="1">
    <location>
        <begin position="1"/>
        <end position="11"/>
    </location>
</feature>
<keyword evidence="2" id="KW-0614">Plasmid</keyword>
<evidence type="ECO:0000256" key="1">
    <source>
        <dbReference type="SAM" id="MobiDB-lite"/>
    </source>
</evidence>
<proteinExistence type="predicted"/>
<feature type="region of interest" description="Disordered" evidence="1">
    <location>
        <begin position="1"/>
        <end position="20"/>
    </location>
</feature>